<dbReference type="EMBL" id="JANBOJ010000095">
    <property type="protein sequence ID" value="KAJ1722773.1"/>
    <property type="molecule type" value="Genomic_DNA"/>
</dbReference>
<comment type="caution">
    <text evidence="1">The sequence shown here is derived from an EMBL/GenBank/DDBJ whole genome shotgun (WGS) entry which is preliminary data.</text>
</comment>
<dbReference type="Proteomes" id="UP001149813">
    <property type="component" value="Unassembled WGS sequence"/>
</dbReference>
<evidence type="ECO:0000313" key="1">
    <source>
        <dbReference type="EMBL" id="KAJ1722773.1"/>
    </source>
</evidence>
<dbReference type="OrthoDB" id="5545347at2759"/>
<accession>A0A9W8CT34</accession>
<organism evidence="1 2">
    <name type="scientific">Coemansia erecta</name>
    <dbReference type="NCBI Taxonomy" id="147472"/>
    <lineage>
        <taxon>Eukaryota</taxon>
        <taxon>Fungi</taxon>
        <taxon>Fungi incertae sedis</taxon>
        <taxon>Zoopagomycota</taxon>
        <taxon>Kickxellomycotina</taxon>
        <taxon>Kickxellomycetes</taxon>
        <taxon>Kickxellales</taxon>
        <taxon>Kickxellaceae</taxon>
        <taxon>Coemansia</taxon>
    </lineage>
</organism>
<gene>
    <name evidence="1" type="ORF">LPJ53_002829</name>
</gene>
<proteinExistence type="predicted"/>
<reference evidence="1" key="1">
    <citation type="submission" date="2022-07" db="EMBL/GenBank/DDBJ databases">
        <title>Phylogenomic reconstructions and comparative analyses of Kickxellomycotina fungi.</title>
        <authorList>
            <person name="Reynolds N.K."/>
            <person name="Stajich J.E."/>
            <person name="Barry K."/>
            <person name="Grigoriev I.V."/>
            <person name="Crous P."/>
            <person name="Smith M.E."/>
        </authorList>
    </citation>
    <scope>NUCLEOTIDE SEQUENCE</scope>
    <source>
        <strain evidence="1">NBRC 32514</strain>
    </source>
</reference>
<name>A0A9W8CT34_9FUNG</name>
<protein>
    <submittedName>
        <fullName evidence="1">Uncharacterized protein</fullName>
    </submittedName>
</protein>
<sequence>MSYFDIPVQGEFDDGQTECTCGECPDFKVSRRINARIRYGALQAMLDLRNEFERLGPNGVLDENDLGSGYPYNWLPPNARNPQREALVGAHNILFVIYVTLQEGELPDTAKIRHEISKADSELPFTQDYIRCGGSVTYILEQLTSQVEDDLRGEACYVDSDDLVEILERIRPCALDHDLQHWREALNML</sequence>
<keyword evidence="2" id="KW-1185">Reference proteome</keyword>
<dbReference type="AlphaFoldDB" id="A0A9W8CT34"/>
<evidence type="ECO:0000313" key="2">
    <source>
        <dbReference type="Proteomes" id="UP001149813"/>
    </source>
</evidence>